<dbReference type="AlphaFoldDB" id="A0AAD6VZW6"/>
<comment type="caution">
    <text evidence="1">The sequence shown here is derived from an EMBL/GenBank/DDBJ whole genome shotgun (WGS) entry which is preliminary data.</text>
</comment>
<keyword evidence="2" id="KW-1185">Reference proteome</keyword>
<gene>
    <name evidence="1" type="ORF">NC653_016565</name>
</gene>
<evidence type="ECO:0000313" key="1">
    <source>
        <dbReference type="EMBL" id="KAJ6993469.1"/>
    </source>
</evidence>
<protein>
    <submittedName>
        <fullName evidence="1">Uncharacterized protein</fullName>
    </submittedName>
</protein>
<dbReference type="EMBL" id="JAQIZT010000006">
    <property type="protein sequence ID" value="KAJ6993469.1"/>
    <property type="molecule type" value="Genomic_DNA"/>
</dbReference>
<evidence type="ECO:0000313" key="2">
    <source>
        <dbReference type="Proteomes" id="UP001164929"/>
    </source>
</evidence>
<dbReference type="Proteomes" id="UP001164929">
    <property type="component" value="Chromosome 6"/>
</dbReference>
<accession>A0AAD6VZW6</accession>
<organism evidence="1 2">
    <name type="scientific">Populus alba x Populus x berolinensis</name>
    <dbReference type="NCBI Taxonomy" id="444605"/>
    <lineage>
        <taxon>Eukaryota</taxon>
        <taxon>Viridiplantae</taxon>
        <taxon>Streptophyta</taxon>
        <taxon>Embryophyta</taxon>
        <taxon>Tracheophyta</taxon>
        <taxon>Spermatophyta</taxon>
        <taxon>Magnoliopsida</taxon>
        <taxon>eudicotyledons</taxon>
        <taxon>Gunneridae</taxon>
        <taxon>Pentapetalae</taxon>
        <taxon>rosids</taxon>
        <taxon>fabids</taxon>
        <taxon>Malpighiales</taxon>
        <taxon>Salicaceae</taxon>
        <taxon>Saliceae</taxon>
        <taxon>Populus</taxon>
    </lineage>
</organism>
<name>A0AAD6VZW6_9ROSI</name>
<proteinExistence type="predicted"/>
<reference evidence="1" key="1">
    <citation type="journal article" date="2023" name="Mol. Ecol. Resour.">
        <title>Chromosome-level genome assembly of a triploid poplar Populus alba 'Berolinensis'.</title>
        <authorList>
            <person name="Chen S."/>
            <person name="Yu Y."/>
            <person name="Wang X."/>
            <person name="Wang S."/>
            <person name="Zhang T."/>
            <person name="Zhou Y."/>
            <person name="He R."/>
            <person name="Meng N."/>
            <person name="Wang Y."/>
            <person name="Liu W."/>
            <person name="Liu Z."/>
            <person name="Liu J."/>
            <person name="Guo Q."/>
            <person name="Huang H."/>
            <person name="Sederoff R.R."/>
            <person name="Wang G."/>
            <person name="Qu G."/>
            <person name="Chen S."/>
        </authorList>
    </citation>
    <scope>NUCLEOTIDE SEQUENCE</scope>
    <source>
        <strain evidence="1">SC-2020</strain>
    </source>
</reference>
<sequence length="27" mass="3307">MRPKKIINNAFEVCSLISKYQKEYQKF</sequence>